<feature type="domain" description="Putative restriction endonuclease" evidence="1">
    <location>
        <begin position="31"/>
        <end position="201"/>
    </location>
</feature>
<dbReference type="PATRIC" id="fig|388467.6.peg.3495"/>
<dbReference type="Pfam" id="PF05685">
    <property type="entry name" value="Uma2"/>
    <property type="match status" value="1"/>
</dbReference>
<evidence type="ECO:0000259" key="1">
    <source>
        <dbReference type="Pfam" id="PF05685"/>
    </source>
</evidence>
<accession>A0A073CJ69</accession>
<evidence type="ECO:0000313" key="2">
    <source>
        <dbReference type="EMBL" id="KEI68309.1"/>
    </source>
</evidence>
<protein>
    <recommendedName>
        <fullName evidence="1">Putative restriction endonuclease domain-containing protein</fullName>
    </recommendedName>
</protein>
<dbReference type="PANTHER" id="PTHR34107:SF7">
    <property type="entry name" value="SLR2092 PROTEIN"/>
    <property type="match status" value="1"/>
</dbReference>
<dbReference type="InterPro" id="IPR012296">
    <property type="entry name" value="Nuclease_put_TT1808"/>
</dbReference>
<dbReference type="SUPFAM" id="SSF52980">
    <property type="entry name" value="Restriction endonuclease-like"/>
    <property type="match status" value="1"/>
</dbReference>
<organism evidence="2 3">
    <name type="scientific">Planktothrix agardhii (strain NIVA-CYA 126/8)</name>
    <dbReference type="NCBI Taxonomy" id="388467"/>
    <lineage>
        <taxon>Bacteria</taxon>
        <taxon>Bacillati</taxon>
        <taxon>Cyanobacteriota</taxon>
        <taxon>Cyanophyceae</taxon>
        <taxon>Oscillatoriophycideae</taxon>
        <taxon>Oscillatoriales</taxon>
        <taxon>Microcoleaceae</taxon>
        <taxon>Planktothrix</taxon>
    </lineage>
</organism>
<name>A0A073CJ69_PLAA1</name>
<sequence length="208" mass="23884">MKLYFEPIATVMDTIISLPNPLELQIDLTDEQYFQLCQNNRYYKFERSATGELIIMSPTGGETGNRNFNLAVKFGIWNQQTKLGLAFDSSTGFKLPNGADRAPDLSWVKLERWNALNPEQKKKFLPLCPDFVIELRSETDTLKTLRNKMQEYLENGTQLGWLIDPQNQRVEIYHLGKEVEILQSPVNISGEDVLPGFVLDLQEIWNIG</sequence>
<dbReference type="InterPro" id="IPR008538">
    <property type="entry name" value="Uma2"/>
</dbReference>
<dbReference type="EMBL" id="CM002803">
    <property type="protein sequence ID" value="KEI68309.1"/>
    <property type="molecule type" value="Genomic_DNA"/>
</dbReference>
<dbReference type="CDD" id="cd06260">
    <property type="entry name" value="DUF820-like"/>
    <property type="match status" value="1"/>
</dbReference>
<reference evidence="2 3" key="1">
    <citation type="journal article" date="2014" name="Appl. Environ. Microbiol.">
        <title>Elucidation of insertion elements encoded on plasmids and in vitro construction of shuttle vectors from the toxic cyanobacterium Planktothrix.</title>
        <authorList>
            <person name="Christiansen G."/>
            <person name="Goesmann A."/>
            <person name="Kurmayer R."/>
        </authorList>
    </citation>
    <scope>NUCLEOTIDE SEQUENCE [LARGE SCALE GENOMIC DNA]</scope>
    <source>
        <strain evidence="2 3">NIVA-CYA 126/8</strain>
    </source>
</reference>
<dbReference type="Proteomes" id="UP000027395">
    <property type="component" value="Chromosome"/>
</dbReference>
<proteinExistence type="predicted"/>
<dbReference type="HOGENOM" id="CLU_076312_3_0_3"/>
<dbReference type="eggNOG" id="COG4636">
    <property type="taxonomic scope" value="Bacteria"/>
</dbReference>
<gene>
    <name evidence="2" type="ORF">A19Y_3549</name>
</gene>
<keyword evidence="3" id="KW-1185">Reference proteome</keyword>
<dbReference type="AlphaFoldDB" id="A0A073CJ69"/>
<evidence type="ECO:0000313" key="3">
    <source>
        <dbReference type="Proteomes" id="UP000027395"/>
    </source>
</evidence>
<dbReference type="PANTHER" id="PTHR34107">
    <property type="entry name" value="SLL0198 PROTEIN-RELATED"/>
    <property type="match status" value="1"/>
</dbReference>
<dbReference type="STRING" id="388467.A19Y_3549"/>
<dbReference type="InterPro" id="IPR011335">
    <property type="entry name" value="Restrct_endonuc-II-like"/>
</dbReference>
<dbReference type="Gene3D" id="3.90.1570.10">
    <property type="entry name" value="tt1808, chain A"/>
    <property type="match status" value="1"/>
</dbReference>